<name>A0A4Y2X1P6_ARAVE</name>
<dbReference type="InterPro" id="IPR053164">
    <property type="entry name" value="IS1016-like_transposase"/>
</dbReference>
<organism evidence="2 3">
    <name type="scientific">Araneus ventricosus</name>
    <name type="common">Orbweaver spider</name>
    <name type="synonym">Epeira ventricosa</name>
    <dbReference type="NCBI Taxonomy" id="182803"/>
    <lineage>
        <taxon>Eukaryota</taxon>
        <taxon>Metazoa</taxon>
        <taxon>Ecdysozoa</taxon>
        <taxon>Arthropoda</taxon>
        <taxon>Chelicerata</taxon>
        <taxon>Arachnida</taxon>
        <taxon>Araneae</taxon>
        <taxon>Araneomorphae</taxon>
        <taxon>Entelegynae</taxon>
        <taxon>Araneoidea</taxon>
        <taxon>Araneidae</taxon>
        <taxon>Araneus</taxon>
    </lineage>
</organism>
<dbReference type="PANTHER" id="PTHR47163">
    <property type="entry name" value="DDE_TNP_IS1595 DOMAIN-CONTAINING PROTEIN"/>
    <property type="match status" value="1"/>
</dbReference>
<gene>
    <name evidence="2" type="ORF">AVEN_207531_1</name>
</gene>
<evidence type="ECO:0000259" key="1">
    <source>
        <dbReference type="Pfam" id="PF12762"/>
    </source>
</evidence>
<accession>A0A4Y2X1P6</accession>
<evidence type="ECO:0000313" key="3">
    <source>
        <dbReference type="Proteomes" id="UP000499080"/>
    </source>
</evidence>
<dbReference type="Pfam" id="PF12762">
    <property type="entry name" value="DDE_Tnp_IS1595"/>
    <property type="match status" value="1"/>
</dbReference>
<dbReference type="InterPro" id="IPR024445">
    <property type="entry name" value="Tnp_ISXO2-like"/>
</dbReference>
<sequence>MTKESIMNDLDLASQMVTDWMNFCREVCEDECLAFDGKIGGVGKIAEIDESKFGKRKYNRRRRVEGKWVFGGLLRYSNDCFFEVVDERSADVLLEVIKRRILPGTTIMSDCW</sequence>
<dbReference type="PANTHER" id="PTHR47163:SF2">
    <property type="entry name" value="SI:DKEY-17M8.2"/>
    <property type="match status" value="1"/>
</dbReference>
<evidence type="ECO:0000313" key="2">
    <source>
        <dbReference type="EMBL" id="GBO43469.1"/>
    </source>
</evidence>
<comment type="caution">
    <text evidence="2">The sequence shown here is derived from an EMBL/GenBank/DDBJ whole genome shotgun (WGS) entry which is preliminary data.</text>
</comment>
<feature type="domain" description="ISXO2-like transposase" evidence="1">
    <location>
        <begin position="54"/>
        <end position="110"/>
    </location>
</feature>
<dbReference type="OrthoDB" id="6425325at2759"/>
<dbReference type="Proteomes" id="UP000499080">
    <property type="component" value="Unassembled WGS sequence"/>
</dbReference>
<dbReference type="EMBL" id="BGPR01069903">
    <property type="protein sequence ID" value="GBO43469.1"/>
    <property type="molecule type" value="Genomic_DNA"/>
</dbReference>
<proteinExistence type="predicted"/>
<protein>
    <recommendedName>
        <fullName evidence="1">ISXO2-like transposase domain-containing protein</fullName>
    </recommendedName>
</protein>
<dbReference type="AlphaFoldDB" id="A0A4Y2X1P6"/>
<reference evidence="2 3" key="1">
    <citation type="journal article" date="2019" name="Sci. Rep.">
        <title>Orb-weaving spider Araneus ventricosus genome elucidates the spidroin gene catalogue.</title>
        <authorList>
            <person name="Kono N."/>
            <person name="Nakamura H."/>
            <person name="Ohtoshi R."/>
            <person name="Moran D.A.P."/>
            <person name="Shinohara A."/>
            <person name="Yoshida Y."/>
            <person name="Fujiwara M."/>
            <person name="Mori M."/>
            <person name="Tomita M."/>
            <person name="Arakawa K."/>
        </authorList>
    </citation>
    <scope>NUCLEOTIDE SEQUENCE [LARGE SCALE GENOMIC DNA]</scope>
</reference>
<keyword evidence="3" id="KW-1185">Reference proteome</keyword>